<dbReference type="InterPro" id="IPR038765">
    <property type="entry name" value="Papain-like_cys_pep_sf"/>
</dbReference>
<organism evidence="3 4">
    <name type="scientific">Diaphorobacter ruginosibacter</name>
    <dbReference type="NCBI Taxonomy" id="1715720"/>
    <lineage>
        <taxon>Bacteria</taxon>
        <taxon>Pseudomonadati</taxon>
        <taxon>Pseudomonadota</taxon>
        <taxon>Betaproteobacteria</taxon>
        <taxon>Burkholderiales</taxon>
        <taxon>Comamonadaceae</taxon>
        <taxon>Diaphorobacter</taxon>
    </lineage>
</organism>
<dbReference type="SUPFAM" id="SSF54001">
    <property type="entry name" value="Cysteine proteinases"/>
    <property type="match status" value="1"/>
</dbReference>
<proteinExistence type="predicted"/>
<evidence type="ECO:0000313" key="4">
    <source>
        <dbReference type="Proteomes" id="UP000515811"/>
    </source>
</evidence>
<dbReference type="PANTHER" id="PTHR38339">
    <property type="entry name" value="TRANSGLUTAMINASE DOMAIN PROTEIN"/>
    <property type="match status" value="1"/>
</dbReference>
<evidence type="ECO:0000256" key="1">
    <source>
        <dbReference type="SAM" id="SignalP"/>
    </source>
</evidence>
<feature type="chain" id="PRO_5028918722" evidence="1">
    <location>
        <begin position="27"/>
        <end position="368"/>
    </location>
</feature>
<dbReference type="PANTHER" id="PTHR38339:SF1">
    <property type="entry name" value="TRANSGLUTAMINASE-LIKE DOMAIN-CONTAINING PROTEIN"/>
    <property type="match status" value="1"/>
</dbReference>
<feature type="signal peptide" evidence="1">
    <location>
        <begin position="1"/>
        <end position="26"/>
    </location>
</feature>
<accession>A0A7G9RVZ2</accession>
<name>A0A7G9RVZ2_9BURK</name>
<evidence type="ECO:0000313" key="3">
    <source>
        <dbReference type="EMBL" id="QNN59767.1"/>
    </source>
</evidence>
<gene>
    <name evidence="3" type="ORF">H9K76_21185</name>
</gene>
<feature type="domain" description="Transglutaminase-like" evidence="2">
    <location>
        <begin position="208"/>
        <end position="282"/>
    </location>
</feature>
<dbReference type="AlphaFoldDB" id="A0A7G9RVZ2"/>
<dbReference type="Gene3D" id="3.10.620.30">
    <property type="match status" value="1"/>
</dbReference>
<dbReference type="PROSITE" id="PS51318">
    <property type="entry name" value="TAT"/>
    <property type="match status" value="1"/>
</dbReference>
<dbReference type="Proteomes" id="UP000515811">
    <property type="component" value="Chromosome"/>
</dbReference>
<dbReference type="InterPro" id="IPR006311">
    <property type="entry name" value="TAT_signal"/>
</dbReference>
<sequence length="368" mass="39361">MPLQRRHFIALSTLAASAGSFRGALAASAPSEDSLKGWRQYEITTKVQVSEKTPRARVWIPVPVKHLENYQHTLDLSFNAPGAKKVELVAQPGSDVRMVMVEWADASAAQTVEITSRIATRDIAADLGGSGHERRLPAAALRPYLQPTSLAPLHGIVKETADRIQADAGHPRDAVGKARAIYEWIVANATRNPAVAGCGTGDVSYTLTSGNLSGKCADLNGLFTALARAVGVPARDVYGVRVEDSARGFKSLGKSGDITKAQHCRAQFHAEGLGWVPVDPADVAKVMLEEQPGGLPKDAPKVRAAKALLFGAWEGNWMAYNTAADVRLPGSERVEGFLMYPQGETANGRLDSLDPANFSYTIASRKLA</sequence>
<dbReference type="EMBL" id="CP060714">
    <property type="protein sequence ID" value="QNN59767.1"/>
    <property type="molecule type" value="Genomic_DNA"/>
</dbReference>
<reference evidence="3 4" key="1">
    <citation type="submission" date="2020-08" db="EMBL/GenBank/DDBJ databases">
        <title>Genome sequence of Diaphorobacter ruginosibacter DSM 27467T.</title>
        <authorList>
            <person name="Hyun D.-W."/>
            <person name="Bae J.-W."/>
        </authorList>
    </citation>
    <scope>NUCLEOTIDE SEQUENCE [LARGE SCALE GENOMIC DNA]</scope>
    <source>
        <strain evidence="3 4">DSM 27467</strain>
    </source>
</reference>
<keyword evidence="1" id="KW-0732">Signal</keyword>
<dbReference type="SMART" id="SM00460">
    <property type="entry name" value="TGc"/>
    <property type="match status" value="1"/>
</dbReference>
<dbReference type="KEGG" id="drg:H9K76_21185"/>
<dbReference type="Pfam" id="PF01841">
    <property type="entry name" value="Transglut_core"/>
    <property type="match status" value="1"/>
</dbReference>
<keyword evidence="4" id="KW-1185">Reference proteome</keyword>
<dbReference type="InterPro" id="IPR002931">
    <property type="entry name" value="Transglutaminase-like"/>
</dbReference>
<protein>
    <submittedName>
        <fullName evidence="3">Transglutaminase domain-containing protein</fullName>
    </submittedName>
</protein>
<evidence type="ECO:0000259" key="2">
    <source>
        <dbReference type="SMART" id="SM00460"/>
    </source>
</evidence>